<gene>
    <name evidence="3" type="ORF">DND132_3147</name>
</gene>
<accession>F0JKA1</accession>
<dbReference type="Gene3D" id="3.40.50.300">
    <property type="entry name" value="P-loop containing nucleotide triphosphate hydrolases"/>
    <property type="match status" value="1"/>
</dbReference>
<feature type="compositionally biased region" description="Basic and acidic residues" evidence="1">
    <location>
        <begin position="479"/>
        <end position="489"/>
    </location>
</feature>
<dbReference type="InterPro" id="IPR027417">
    <property type="entry name" value="P-loop_NTPase"/>
</dbReference>
<proteinExistence type="predicted"/>
<organism evidence="3 4">
    <name type="scientific">Pseudodesulfovibrio mercurii</name>
    <dbReference type="NCBI Taxonomy" id="641491"/>
    <lineage>
        <taxon>Bacteria</taxon>
        <taxon>Pseudomonadati</taxon>
        <taxon>Thermodesulfobacteriota</taxon>
        <taxon>Desulfovibrionia</taxon>
        <taxon>Desulfovibrionales</taxon>
        <taxon>Desulfovibrionaceae</taxon>
    </lineage>
</organism>
<dbReference type="SUPFAM" id="SSF52540">
    <property type="entry name" value="P-loop containing nucleoside triphosphate hydrolases"/>
    <property type="match status" value="1"/>
</dbReference>
<dbReference type="eggNOG" id="COG3378">
    <property type="taxonomic scope" value="Bacteria"/>
</dbReference>
<sequence length="497" mass="57625">MNETSKEMIQKILNPNYDQGMITDDNVRPEGLQALLCMNEMYCQAMHDGAMMIMERTHDHRGAKEINAMKKLDLYDRHEADTILVKHMTSNGESWKPMQIAKYWCKWKYKNQKLKTVFSPRPLSKDVATRFFNMYPGLSKEPKAGDWSRIQTHLRDIWCNGDEELFGAVMNWMAHLVQKPWEKPGVALVVTGGRGTGKSTIFECIFKPILGSLYCKVSHRNHLSGNFNAHLATKLLVVNEEAFFHGDHEANEVVKSMITEELMEIEPKGVDIREKETFMRVVFLSNNEHVIAASTDERRYLVLESSSDRAQDQEYFKGLRHEINNGGIEAFLHALMSWKIDMDKLRTPPRTKGLFNQMLHSLNPFQRWTYEKFLHIGDDHPCIKWKTKVSSEDLYLCYNDWRHNLRDCDVRTGANKIADAGAITKEIHKLFGFPRTRIGNQRGFVLPSRDDARQIFEKHVKMTGIWDDFEADEGEFFDDSSKSESRGFDDLDDLLND</sequence>
<evidence type="ECO:0000256" key="1">
    <source>
        <dbReference type="SAM" id="MobiDB-lite"/>
    </source>
</evidence>
<feature type="domain" description="NrS-1 polymerase-like helicase" evidence="2">
    <location>
        <begin position="191"/>
        <end position="299"/>
    </location>
</feature>
<dbReference type="HOGENOM" id="CLU_033797_0_0_7"/>
<name>F0JKA1_9BACT</name>
<dbReference type="EMBL" id="CP003220">
    <property type="protein sequence ID" value="EGB16350.1"/>
    <property type="molecule type" value="Genomic_DNA"/>
</dbReference>
<dbReference type="Proteomes" id="UP000007845">
    <property type="component" value="Chromosome"/>
</dbReference>
<keyword evidence="4" id="KW-1185">Reference proteome</keyword>
<protein>
    <recommendedName>
        <fullName evidence="2">NrS-1 polymerase-like helicase domain-containing protein</fullName>
    </recommendedName>
</protein>
<evidence type="ECO:0000313" key="4">
    <source>
        <dbReference type="Proteomes" id="UP000007845"/>
    </source>
</evidence>
<dbReference type="InterPro" id="IPR045455">
    <property type="entry name" value="NrS-1_pol-like_helicase"/>
</dbReference>
<evidence type="ECO:0000259" key="2">
    <source>
        <dbReference type="Pfam" id="PF19263"/>
    </source>
</evidence>
<reference evidence="3 4" key="1">
    <citation type="journal article" date="2011" name="J. Bacteriol.">
        <title>Genome sequence of the mercury-methylating strain Desulfovibrio desulfuricans ND132.</title>
        <authorList>
            <person name="Brown S.D."/>
            <person name="Gilmour C.C."/>
            <person name="Kucken A.M."/>
            <person name="Wall J.D."/>
            <person name="Elias D.A."/>
            <person name="Brandt C.C."/>
            <person name="Podar M."/>
            <person name="Chertkov O."/>
            <person name="Held B."/>
            <person name="Bruce D.C."/>
            <person name="Detter J.C."/>
            <person name="Tapia R."/>
            <person name="Han C.S."/>
            <person name="Goodwin L.A."/>
            <person name="Cheng J.F."/>
            <person name="Pitluck S."/>
            <person name="Woyke T."/>
            <person name="Mikhailova N."/>
            <person name="Ivanova N.N."/>
            <person name="Han J."/>
            <person name="Lucas S."/>
            <person name="Lapidus A.L."/>
            <person name="Land M.L."/>
            <person name="Hauser L.J."/>
            <person name="Palumbo A.V."/>
        </authorList>
    </citation>
    <scope>NUCLEOTIDE SEQUENCE [LARGE SCALE GENOMIC DNA]</scope>
    <source>
        <strain evidence="3 4">ND132</strain>
    </source>
</reference>
<evidence type="ECO:0000313" key="3">
    <source>
        <dbReference type="EMBL" id="EGB16350.1"/>
    </source>
</evidence>
<dbReference type="OrthoDB" id="8215052at2"/>
<feature type="region of interest" description="Disordered" evidence="1">
    <location>
        <begin position="476"/>
        <end position="497"/>
    </location>
</feature>
<dbReference type="KEGG" id="ddn:DND132_3147"/>
<dbReference type="Pfam" id="PF19263">
    <property type="entry name" value="DUF5906"/>
    <property type="match status" value="1"/>
</dbReference>
<dbReference type="AlphaFoldDB" id="F0JKA1"/>
<dbReference type="RefSeq" id="WP_014323774.1">
    <property type="nucleotide sequence ID" value="NC_016803.1"/>
</dbReference>